<dbReference type="InterPro" id="IPR001207">
    <property type="entry name" value="Transposase_mutator"/>
</dbReference>
<accession>E6PZ24</accession>
<dbReference type="EMBL" id="CABN01000145">
    <property type="protein sequence ID" value="CBI00499.1"/>
    <property type="molecule type" value="Genomic_DNA"/>
</dbReference>
<dbReference type="EMBL" id="CABQ01000325">
    <property type="protein sequence ID" value="CBI09147.1"/>
    <property type="molecule type" value="Genomic_DNA"/>
</dbReference>
<reference evidence="4" key="1">
    <citation type="submission" date="2009-10" db="EMBL/GenBank/DDBJ databases">
        <title>Diversity of trophic interactions inside an arsenic-rich microbial ecosystem.</title>
        <authorList>
            <person name="Bertin P.N."/>
            <person name="Heinrich-Salmeron A."/>
            <person name="Pelletier E."/>
            <person name="Goulhen-Chollet F."/>
            <person name="Arsene-Ploetze F."/>
            <person name="Gallien S."/>
            <person name="Calteau A."/>
            <person name="Vallenet D."/>
            <person name="Casiot C."/>
            <person name="Chane-Woon-Ming B."/>
            <person name="Giloteaux L."/>
            <person name="Barakat M."/>
            <person name="Bonnefoy V."/>
            <person name="Bruneel O."/>
            <person name="Chandler M."/>
            <person name="Cleiss J."/>
            <person name="Duran R."/>
            <person name="Elbaz-Poulichet F."/>
            <person name="Fonknechten N."/>
            <person name="Lauga B."/>
            <person name="Mornico D."/>
            <person name="Ortet P."/>
            <person name="Schaeffer C."/>
            <person name="Siguier P."/>
            <person name="Alexander Thil Smith A."/>
            <person name="Van Dorsselaer A."/>
            <person name="Weissenbach J."/>
            <person name="Medigue C."/>
            <person name="Le Paslier D."/>
        </authorList>
    </citation>
    <scope>NUCLEOTIDE SEQUENCE</scope>
</reference>
<dbReference type="PANTHER" id="PTHR33217">
    <property type="entry name" value="TRANSPOSASE FOR INSERTION SEQUENCE ELEMENT IS1081"/>
    <property type="match status" value="1"/>
</dbReference>
<comment type="caution">
    <text evidence="4">The sequence shown here is derived from an EMBL/GenBank/DDBJ whole genome shotgun (WGS) entry which is preliminary data.</text>
</comment>
<evidence type="ECO:0000256" key="3">
    <source>
        <dbReference type="ARBA" id="ARBA00023172"/>
    </source>
</evidence>
<dbReference type="AlphaFoldDB" id="E6PZ24"/>
<evidence type="ECO:0000313" key="5">
    <source>
        <dbReference type="EMBL" id="CBI00499.1"/>
    </source>
</evidence>
<dbReference type="Pfam" id="PF00872">
    <property type="entry name" value="Transposase_mut"/>
    <property type="match status" value="1"/>
</dbReference>
<sequence>MARKGQGIEILTGWQGGFGGEDFLRQLVQRTVQQVLEAEMTSFLGAETYERNGERRGWRNGYKPRTLKTRVGELELMVPKDRDGEFQTELFDRYQRSEKAFVLALLQMYVEGVSTRKVSAITEALCGLEISKSQVSALSQKLDAEIEQWRMRPLTEAYPYLIFDARYEKVRRGGSVVSQGVLVAIGISAAGYREVLGCWVAESESEASWGGVFSELKQRGLRGVSYVVSDDHTGMVKAIERHFQGAVWQRCQVHFVRNALALCGRQQRPMVLRLMKAVTEAPTREAAKAALGVAVAELEKKAPKVARRLEESGEEILGVYALPEAHRKRMRTTNMLERQNQELKRRTRVVRVFPHEQSLLRLIAALLMETNQEWMGRIYLRMEEESGAVTEAIAEAA</sequence>
<dbReference type="EMBL" id="CABN01000100">
    <property type="protein sequence ID" value="CBI00183.1"/>
    <property type="molecule type" value="Genomic_DNA"/>
</dbReference>
<gene>
    <name evidence="5" type="ORF">CARN3_0037</name>
    <name evidence="4" type="ORF">CARN3_1179</name>
    <name evidence="6" type="ORF">CARN6_0326</name>
    <name evidence="7" type="ORF">CARN6_0390</name>
    <name evidence="8" type="ORF">CARN6_0535</name>
    <name evidence="9" type="ORF">CARN6_2703</name>
</gene>
<evidence type="ECO:0000313" key="7">
    <source>
        <dbReference type="EMBL" id="CBI07081.1"/>
    </source>
</evidence>
<dbReference type="EMBL" id="CABQ01000078">
    <property type="protein sequence ID" value="CBI07210.1"/>
    <property type="molecule type" value="Genomic_DNA"/>
</dbReference>
<keyword evidence="1" id="KW-0815">Transposition</keyword>
<keyword evidence="2" id="KW-0238">DNA-binding</keyword>
<protein>
    <submittedName>
        <fullName evidence="4">Transposase of ISCARN68, IS256 family</fullName>
    </submittedName>
</protein>
<evidence type="ECO:0000256" key="2">
    <source>
        <dbReference type="ARBA" id="ARBA00023125"/>
    </source>
</evidence>
<evidence type="ECO:0000313" key="6">
    <source>
        <dbReference type="EMBL" id="CBI07020.1"/>
    </source>
</evidence>
<name>E6PZ24_9ZZZZ</name>
<proteinExistence type="predicted"/>
<evidence type="ECO:0000313" key="8">
    <source>
        <dbReference type="EMBL" id="CBI07210.1"/>
    </source>
</evidence>
<dbReference type="EMBL" id="CABQ01000059">
    <property type="protein sequence ID" value="CBI07081.1"/>
    <property type="molecule type" value="Genomic_DNA"/>
</dbReference>
<dbReference type="GO" id="GO:0004803">
    <property type="term" value="F:transposase activity"/>
    <property type="evidence" value="ECO:0007669"/>
    <property type="project" value="InterPro"/>
</dbReference>
<dbReference type="NCBIfam" id="NF033543">
    <property type="entry name" value="transpos_IS256"/>
    <property type="match status" value="1"/>
</dbReference>
<dbReference type="PANTHER" id="PTHR33217:SF7">
    <property type="entry name" value="TRANSPOSASE FOR INSERTION SEQUENCE ELEMENT IS1081"/>
    <property type="match status" value="1"/>
</dbReference>
<keyword evidence="3" id="KW-0233">DNA recombination</keyword>
<evidence type="ECO:0000313" key="9">
    <source>
        <dbReference type="EMBL" id="CBI09147.1"/>
    </source>
</evidence>
<dbReference type="GO" id="GO:0006313">
    <property type="term" value="P:DNA transposition"/>
    <property type="evidence" value="ECO:0007669"/>
    <property type="project" value="InterPro"/>
</dbReference>
<organism evidence="4">
    <name type="scientific">mine drainage metagenome</name>
    <dbReference type="NCBI Taxonomy" id="410659"/>
    <lineage>
        <taxon>unclassified sequences</taxon>
        <taxon>metagenomes</taxon>
        <taxon>ecological metagenomes</taxon>
    </lineage>
</organism>
<dbReference type="GO" id="GO:0003677">
    <property type="term" value="F:DNA binding"/>
    <property type="evidence" value="ECO:0007669"/>
    <property type="project" value="UniProtKB-KW"/>
</dbReference>
<evidence type="ECO:0000313" key="4">
    <source>
        <dbReference type="EMBL" id="CBI00183.1"/>
    </source>
</evidence>
<evidence type="ECO:0000256" key="1">
    <source>
        <dbReference type="ARBA" id="ARBA00022578"/>
    </source>
</evidence>
<dbReference type="EMBL" id="CABQ01000052">
    <property type="protein sequence ID" value="CBI07020.1"/>
    <property type="molecule type" value="Genomic_DNA"/>
</dbReference>